<proteinExistence type="inferred from homology"/>
<dbReference type="EMBL" id="CAXITT010003463">
    <property type="protein sequence ID" value="CAL1549074.1"/>
    <property type="molecule type" value="Genomic_DNA"/>
</dbReference>
<dbReference type="Pfam" id="PF00198">
    <property type="entry name" value="2-oxoacid_dh"/>
    <property type="match status" value="1"/>
</dbReference>
<dbReference type="InterPro" id="IPR004167">
    <property type="entry name" value="PSBD"/>
</dbReference>
<dbReference type="Gene3D" id="4.10.320.10">
    <property type="entry name" value="E3-binding domain"/>
    <property type="match status" value="1"/>
</dbReference>
<name>A0AAV2IPJ8_LYMST</name>
<dbReference type="GO" id="GO:0006086">
    <property type="term" value="P:pyruvate decarboxylation to acetyl-CoA"/>
    <property type="evidence" value="ECO:0007669"/>
    <property type="project" value="InterPro"/>
</dbReference>
<dbReference type="Pfam" id="PF02817">
    <property type="entry name" value="E3_binding"/>
    <property type="match status" value="1"/>
</dbReference>
<gene>
    <name evidence="3" type="ORF">GSLYS_00022391001</name>
</gene>
<reference evidence="3 4" key="1">
    <citation type="submission" date="2024-04" db="EMBL/GenBank/DDBJ databases">
        <authorList>
            <consortium name="Genoscope - CEA"/>
            <person name="William W."/>
        </authorList>
    </citation>
    <scope>NUCLEOTIDE SEQUENCE [LARGE SCALE GENOMIC DNA]</scope>
</reference>
<dbReference type="GO" id="GO:0016746">
    <property type="term" value="F:acyltransferase activity"/>
    <property type="evidence" value="ECO:0007669"/>
    <property type="project" value="InterPro"/>
</dbReference>
<accession>A0AAV2IPJ8</accession>
<evidence type="ECO:0000313" key="4">
    <source>
        <dbReference type="Proteomes" id="UP001497497"/>
    </source>
</evidence>
<keyword evidence="4" id="KW-1185">Reference proteome</keyword>
<dbReference type="InterPro" id="IPR001078">
    <property type="entry name" value="2-oxoacid_DH_actylTfrase"/>
</dbReference>
<evidence type="ECO:0000313" key="3">
    <source>
        <dbReference type="EMBL" id="CAL1549074.1"/>
    </source>
</evidence>
<feature type="domain" description="Peripheral subunit-binding (PSBD)" evidence="2">
    <location>
        <begin position="2"/>
        <end position="39"/>
    </location>
</feature>
<dbReference type="InterPro" id="IPR023213">
    <property type="entry name" value="CAT-like_dom_sf"/>
</dbReference>
<evidence type="ECO:0000259" key="2">
    <source>
        <dbReference type="PROSITE" id="PS51826"/>
    </source>
</evidence>
<evidence type="ECO:0000256" key="1">
    <source>
        <dbReference type="ARBA" id="ARBA00007317"/>
    </source>
</evidence>
<dbReference type="PANTHER" id="PTHR23151">
    <property type="entry name" value="DIHYDROLIPOAMIDE ACETYL/SUCCINYL-TRANSFERASE-RELATED"/>
    <property type="match status" value="1"/>
</dbReference>
<dbReference type="InterPro" id="IPR036625">
    <property type="entry name" value="E3-bd_dom_sf"/>
</dbReference>
<comment type="caution">
    <text evidence="3">The sequence shown here is derived from an EMBL/GenBank/DDBJ whole genome shotgun (WGS) entry which is preliminary data.</text>
</comment>
<dbReference type="PROSITE" id="PS51826">
    <property type="entry name" value="PSBD"/>
    <property type="match status" value="1"/>
</dbReference>
<dbReference type="InterPro" id="IPR045257">
    <property type="entry name" value="E2/Pdx1"/>
</dbReference>
<dbReference type="PANTHER" id="PTHR23151:SF90">
    <property type="entry name" value="DIHYDROLIPOYLLYSINE-RESIDUE ACETYLTRANSFERASE COMPONENT OF PYRUVATE DEHYDROGENASE COMPLEX, MITOCHONDRIAL-RELATED"/>
    <property type="match status" value="1"/>
</dbReference>
<protein>
    <recommendedName>
        <fullName evidence="2">Peripheral subunit-binding (PSBD) domain-containing protein</fullName>
    </recommendedName>
</protein>
<comment type="similarity">
    <text evidence="1">Belongs to the 2-oxoacid dehydrogenase family.</text>
</comment>
<dbReference type="GO" id="GO:0045254">
    <property type="term" value="C:pyruvate dehydrogenase complex"/>
    <property type="evidence" value="ECO:0007669"/>
    <property type="project" value="InterPro"/>
</dbReference>
<sequence length="200" mass="21465">MIVSPIAARMAAENGIDLKTVNGSGPGGRIIKRDIEEAMAGGGKAEVVAEIEEPKAAPSFSASPVQGASAYREENTSKMRQVIASRLAESIGPIPTFYLTVEIEMDNALEFRKQINASIPEADKVSVNDIIVKVTAQALTKHAWANASYQDKTIRFYEDADIGVAVAIEDGLITPVIRAANRKGIVEISEEIKEKAGRAR</sequence>
<dbReference type="SUPFAM" id="SSF52777">
    <property type="entry name" value="CoA-dependent acyltransferases"/>
    <property type="match status" value="1"/>
</dbReference>
<feature type="non-terminal residue" evidence="3">
    <location>
        <position position="200"/>
    </location>
</feature>
<organism evidence="3 4">
    <name type="scientific">Lymnaea stagnalis</name>
    <name type="common">Great pond snail</name>
    <name type="synonym">Helix stagnalis</name>
    <dbReference type="NCBI Taxonomy" id="6523"/>
    <lineage>
        <taxon>Eukaryota</taxon>
        <taxon>Metazoa</taxon>
        <taxon>Spiralia</taxon>
        <taxon>Lophotrochozoa</taxon>
        <taxon>Mollusca</taxon>
        <taxon>Gastropoda</taxon>
        <taxon>Heterobranchia</taxon>
        <taxon>Euthyneura</taxon>
        <taxon>Panpulmonata</taxon>
        <taxon>Hygrophila</taxon>
        <taxon>Lymnaeoidea</taxon>
        <taxon>Lymnaeidae</taxon>
        <taxon>Lymnaea</taxon>
    </lineage>
</organism>
<dbReference type="AlphaFoldDB" id="A0AAV2IPJ8"/>
<dbReference type="Gene3D" id="3.30.559.10">
    <property type="entry name" value="Chloramphenicol acetyltransferase-like domain"/>
    <property type="match status" value="1"/>
</dbReference>
<dbReference type="SUPFAM" id="SSF47005">
    <property type="entry name" value="Peripheral subunit-binding domain of 2-oxo acid dehydrogenase complex"/>
    <property type="match status" value="1"/>
</dbReference>
<dbReference type="Proteomes" id="UP001497497">
    <property type="component" value="Unassembled WGS sequence"/>
</dbReference>